<gene>
    <name evidence="2" type="ORF">PCOR1329_LOCUS61097</name>
</gene>
<protein>
    <recommendedName>
        <fullName evidence="4">C3H1-type domain-containing protein</fullName>
    </recommendedName>
</protein>
<feature type="compositionally biased region" description="Pro residues" evidence="1">
    <location>
        <begin position="12"/>
        <end position="31"/>
    </location>
</feature>
<evidence type="ECO:0008006" key="4">
    <source>
        <dbReference type="Google" id="ProtNLM"/>
    </source>
</evidence>
<keyword evidence="3" id="KW-1185">Reference proteome</keyword>
<comment type="caution">
    <text evidence="2">The sequence shown here is derived from an EMBL/GenBank/DDBJ whole genome shotgun (WGS) entry which is preliminary data.</text>
</comment>
<evidence type="ECO:0000313" key="3">
    <source>
        <dbReference type="Proteomes" id="UP001189429"/>
    </source>
</evidence>
<name>A0ABN9VVC1_9DINO</name>
<feature type="compositionally biased region" description="Basic and acidic residues" evidence="1">
    <location>
        <begin position="210"/>
        <end position="221"/>
    </location>
</feature>
<dbReference type="EMBL" id="CAUYUJ010017678">
    <property type="protein sequence ID" value="CAK0876904.1"/>
    <property type="molecule type" value="Genomic_DNA"/>
</dbReference>
<feature type="region of interest" description="Disordered" evidence="1">
    <location>
        <begin position="210"/>
        <end position="242"/>
    </location>
</feature>
<feature type="region of interest" description="Disordered" evidence="1">
    <location>
        <begin position="106"/>
        <end position="153"/>
    </location>
</feature>
<evidence type="ECO:0000256" key="1">
    <source>
        <dbReference type="SAM" id="MobiDB-lite"/>
    </source>
</evidence>
<reference evidence="2" key="1">
    <citation type="submission" date="2023-10" db="EMBL/GenBank/DDBJ databases">
        <authorList>
            <person name="Chen Y."/>
            <person name="Shah S."/>
            <person name="Dougan E. K."/>
            <person name="Thang M."/>
            <person name="Chan C."/>
        </authorList>
    </citation>
    <scope>NUCLEOTIDE SEQUENCE [LARGE SCALE GENOMIC DNA]</scope>
</reference>
<dbReference type="Proteomes" id="UP001189429">
    <property type="component" value="Unassembled WGS sequence"/>
</dbReference>
<organism evidence="2 3">
    <name type="scientific">Prorocentrum cordatum</name>
    <dbReference type="NCBI Taxonomy" id="2364126"/>
    <lineage>
        <taxon>Eukaryota</taxon>
        <taxon>Sar</taxon>
        <taxon>Alveolata</taxon>
        <taxon>Dinophyceae</taxon>
        <taxon>Prorocentrales</taxon>
        <taxon>Prorocentraceae</taxon>
        <taxon>Prorocentrum</taxon>
    </lineage>
</organism>
<evidence type="ECO:0000313" key="2">
    <source>
        <dbReference type="EMBL" id="CAK0876904.1"/>
    </source>
</evidence>
<proteinExistence type="predicted"/>
<feature type="region of interest" description="Disordered" evidence="1">
    <location>
        <begin position="1"/>
        <end position="77"/>
    </location>
</feature>
<sequence>MTPAAGSCAAPRLPPWQVPPPPPPPAAPPRDPSPKDSWRPRLRLRASTATTCAPSDGGLSPCGRGSDGEPAEAAGPPGGGGCALPLVVSSLAWHLRVRNTFWELPVEPEGGSPRCRRRPRSAPPPGRPAEGAERGPEEPGSSEHVGDEGLPSLGSRRHATGACQPCAFLYTKGCASGVLCQFCHLCDEQVLSARRRARFGEKRAAWKEFRKQDRRLAAAERRQRRPLAGGRRGDGAAQLGGP</sequence>
<accession>A0ABN9VVC1</accession>